<feature type="transmembrane region" description="Helical" evidence="5">
    <location>
        <begin position="49"/>
        <end position="69"/>
    </location>
</feature>
<reference evidence="7 8" key="1">
    <citation type="submission" date="2020-01" db="EMBL/GenBank/DDBJ databases">
        <title>Whole genome and functional gene identification of agarase of Vibrio HN897.</title>
        <authorList>
            <person name="Liu Y."/>
            <person name="Zhao Z."/>
        </authorList>
    </citation>
    <scope>NUCLEOTIDE SEQUENCE [LARGE SCALE GENOMIC DNA]</scope>
    <source>
        <strain evidence="7 8">HN897</strain>
    </source>
</reference>
<dbReference type="Pfam" id="PF13304">
    <property type="entry name" value="AAA_21"/>
    <property type="match status" value="1"/>
</dbReference>
<dbReference type="PROSITE" id="PS50929">
    <property type="entry name" value="ABC_TM1F"/>
    <property type="match status" value="1"/>
</dbReference>
<keyword evidence="4 5" id="KW-0472">Membrane</keyword>
<name>A0A7Z2T3D7_9VIBR</name>
<dbReference type="GO" id="GO:0005886">
    <property type="term" value="C:plasma membrane"/>
    <property type="evidence" value="ECO:0007669"/>
    <property type="project" value="UniProtKB-SubCell"/>
</dbReference>
<feature type="transmembrane region" description="Helical" evidence="5">
    <location>
        <begin position="152"/>
        <end position="171"/>
    </location>
</feature>
<dbReference type="Gene3D" id="1.20.1560.10">
    <property type="entry name" value="ABC transporter type 1, transmembrane domain"/>
    <property type="match status" value="1"/>
</dbReference>
<organism evidence="7 8">
    <name type="scientific">Vibrio astriarenae</name>
    <dbReference type="NCBI Taxonomy" id="1481923"/>
    <lineage>
        <taxon>Bacteria</taxon>
        <taxon>Pseudomonadati</taxon>
        <taxon>Pseudomonadota</taxon>
        <taxon>Gammaproteobacteria</taxon>
        <taxon>Vibrionales</taxon>
        <taxon>Vibrionaceae</taxon>
        <taxon>Vibrio</taxon>
    </lineage>
</organism>
<sequence>MQLTRTVNKDVIKRVLVPSILINLLSLAVPLTVLQIYDRILPNQSYGTATVLIAGACVAVLLEALIRFVRSWLLSAAASNTEKNTYDDLVKKITLANADALRKVGAAGVDNALSSTSKVREWYSGGIVAGFIDLPFAFLFLSLVYYIGGTLVVVPIVVWLAATIIVWVASLKSKRLGDVASSKEQERRGFMLLLGQNLQGIKRQAVESRLYSQFKRSNDAKFLSKSSEEQQNAFALEFIQLASLMTSVVIVVTGALWVLNGDLTTGGLAACSILSGRAVAPLSALIGMRVKLNTIHTAKQSIEQVQRLSSAQEPTEQNSKVGSLSIKKLIAYRYAQPFETTVIADSGEVVLLTSEERHVDSYFAGLLAGVDEPLSGDLEVNGISTSLSVLSSITSYVGVKGQLVSGTLLDNLCGFDPERTDKAREYAQRLGLAGKLSQLSEGLETKVGHTPSSPLSMGNIKLLNIATQLAAPTNIVILDKPDASLDLDGLAALIKVLEEEKQRGRIIVLVTHYPALVDIADKRAAIVPCEQGEAR</sequence>
<feature type="domain" description="ABC transmembrane type-1" evidence="6">
    <location>
        <begin position="19"/>
        <end position="294"/>
    </location>
</feature>
<dbReference type="GO" id="GO:0005524">
    <property type="term" value="F:ATP binding"/>
    <property type="evidence" value="ECO:0007669"/>
    <property type="project" value="InterPro"/>
</dbReference>
<evidence type="ECO:0000256" key="2">
    <source>
        <dbReference type="ARBA" id="ARBA00022692"/>
    </source>
</evidence>
<dbReference type="SUPFAM" id="SSF90123">
    <property type="entry name" value="ABC transporter transmembrane region"/>
    <property type="match status" value="1"/>
</dbReference>
<keyword evidence="2 5" id="KW-0812">Transmembrane</keyword>
<dbReference type="KEGG" id="vas:GT360_08490"/>
<evidence type="ECO:0000259" key="6">
    <source>
        <dbReference type="PROSITE" id="PS50929"/>
    </source>
</evidence>
<dbReference type="Gene3D" id="3.40.50.300">
    <property type="entry name" value="P-loop containing nucleotide triphosphate hydrolases"/>
    <property type="match status" value="1"/>
</dbReference>
<dbReference type="Pfam" id="PF00664">
    <property type="entry name" value="ABC_membrane"/>
    <property type="match status" value="1"/>
</dbReference>
<dbReference type="SUPFAM" id="SSF52540">
    <property type="entry name" value="P-loop containing nucleoside triphosphate hydrolases"/>
    <property type="match status" value="1"/>
</dbReference>
<evidence type="ECO:0000256" key="3">
    <source>
        <dbReference type="ARBA" id="ARBA00022989"/>
    </source>
</evidence>
<comment type="subcellular location">
    <subcellularLocation>
        <location evidence="1">Cell membrane</location>
        <topology evidence="1">Multi-pass membrane protein</topology>
    </subcellularLocation>
</comment>
<dbReference type="InterPro" id="IPR039421">
    <property type="entry name" value="Type_1_exporter"/>
</dbReference>
<dbReference type="PANTHER" id="PTHR43394:SF1">
    <property type="entry name" value="ATP-BINDING CASSETTE SUB-FAMILY B MEMBER 10, MITOCHONDRIAL"/>
    <property type="match status" value="1"/>
</dbReference>
<dbReference type="RefSeq" id="WP_164648445.1">
    <property type="nucleotide sequence ID" value="NZ_CP047475.1"/>
</dbReference>
<evidence type="ECO:0000256" key="1">
    <source>
        <dbReference type="ARBA" id="ARBA00004651"/>
    </source>
</evidence>
<dbReference type="InterPro" id="IPR011527">
    <property type="entry name" value="ABC1_TM_dom"/>
</dbReference>
<evidence type="ECO:0000256" key="5">
    <source>
        <dbReference type="SAM" id="Phobius"/>
    </source>
</evidence>
<dbReference type="InterPro" id="IPR036640">
    <property type="entry name" value="ABC1_TM_sf"/>
</dbReference>
<dbReference type="EMBL" id="CP047475">
    <property type="protein sequence ID" value="QIA63552.1"/>
    <property type="molecule type" value="Genomic_DNA"/>
</dbReference>
<dbReference type="InterPro" id="IPR027417">
    <property type="entry name" value="P-loop_NTPase"/>
</dbReference>
<dbReference type="InterPro" id="IPR003959">
    <property type="entry name" value="ATPase_AAA_core"/>
</dbReference>
<feature type="transmembrane region" description="Helical" evidence="5">
    <location>
        <begin position="234"/>
        <end position="259"/>
    </location>
</feature>
<dbReference type="AlphaFoldDB" id="A0A7Z2T3D7"/>
<keyword evidence="8" id="KW-1185">Reference proteome</keyword>
<evidence type="ECO:0000256" key="4">
    <source>
        <dbReference type="ARBA" id="ARBA00023136"/>
    </source>
</evidence>
<keyword evidence="3 5" id="KW-1133">Transmembrane helix</keyword>
<evidence type="ECO:0000313" key="7">
    <source>
        <dbReference type="EMBL" id="QIA63552.1"/>
    </source>
</evidence>
<feature type="transmembrane region" description="Helical" evidence="5">
    <location>
        <begin position="15"/>
        <end position="37"/>
    </location>
</feature>
<dbReference type="Proteomes" id="UP000464262">
    <property type="component" value="Chromosome 1"/>
</dbReference>
<dbReference type="GO" id="GO:0015421">
    <property type="term" value="F:ABC-type oligopeptide transporter activity"/>
    <property type="evidence" value="ECO:0007669"/>
    <property type="project" value="TreeGrafter"/>
</dbReference>
<evidence type="ECO:0000313" key="8">
    <source>
        <dbReference type="Proteomes" id="UP000464262"/>
    </source>
</evidence>
<feature type="transmembrane region" description="Helical" evidence="5">
    <location>
        <begin position="122"/>
        <end position="146"/>
    </location>
</feature>
<gene>
    <name evidence="7" type="ORF">GT360_08490</name>
</gene>
<proteinExistence type="predicted"/>
<accession>A0A7Z2T3D7</accession>
<protein>
    <submittedName>
        <fullName evidence="7">ABC transporter</fullName>
    </submittedName>
</protein>
<dbReference type="PANTHER" id="PTHR43394">
    <property type="entry name" value="ATP-DEPENDENT PERMEASE MDL1, MITOCHONDRIAL"/>
    <property type="match status" value="1"/>
</dbReference>